<reference evidence="1 2" key="1">
    <citation type="submission" date="2024-01" db="EMBL/GenBank/DDBJ databases">
        <title>The genomes of 5 underutilized Papilionoideae crops provide insights into root nodulation and disease resistance.</title>
        <authorList>
            <person name="Yuan L."/>
        </authorList>
    </citation>
    <scope>NUCLEOTIDE SEQUENCE [LARGE SCALE GENOMIC DNA]</scope>
    <source>
        <strain evidence="1">LY-2023</strain>
        <tissue evidence="1">Leaf</tissue>
    </source>
</reference>
<dbReference type="EMBL" id="JAYKXN010000008">
    <property type="protein sequence ID" value="KAK7262783.1"/>
    <property type="molecule type" value="Genomic_DNA"/>
</dbReference>
<gene>
    <name evidence="1" type="ORF">RJT34_30363</name>
</gene>
<evidence type="ECO:0000313" key="2">
    <source>
        <dbReference type="Proteomes" id="UP001359559"/>
    </source>
</evidence>
<sequence>MYPRDELLCTLYAYSHSIVKEIVYAYSQSIVKEIVYAYSHSIFKEIVYMHTTTPMLKRLCKLIHGGSYWCYCIQLR</sequence>
<accession>A0AAN9ET57</accession>
<keyword evidence="2" id="KW-1185">Reference proteome</keyword>
<name>A0AAN9ET57_CLITE</name>
<comment type="caution">
    <text evidence="1">The sequence shown here is derived from an EMBL/GenBank/DDBJ whole genome shotgun (WGS) entry which is preliminary data.</text>
</comment>
<proteinExistence type="predicted"/>
<protein>
    <submittedName>
        <fullName evidence="1">Uncharacterized protein</fullName>
    </submittedName>
</protein>
<dbReference type="Proteomes" id="UP001359559">
    <property type="component" value="Unassembled WGS sequence"/>
</dbReference>
<evidence type="ECO:0000313" key="1">
    <source>
        <dbReference type="EMBL" id="KAK7262783.1"/>
    </source>
</evidence>
<dbReference type="AlphaFoldDB" id="A0AAN9ET57"/>
<organism evidence="1 2">
    <name type="scientific">Clitoria ternatea</name>
    <name type="common">Butterfly pea</name>
    <dbReference type="NCBI Taxonomy" id="43366"/>
    <lineage>
        <taxon>Eukaryota</taxon>
        <taxon>Viridiplantae</taxon>
        <taxon>Streptophyta</taxon>
        <taxon>Embryophyta</taxon>
        <taxon>Tracheophyta</taxon>
        <taxon>Spermatophyta</taxon>
        <taxon>Magnoliopsida</taxon>
        <taxon>eudicotyledons</taxon>
        <taxon>Gunneridae</taxon>
        <taxon>Pentapetalae</taxon>
        <taxon>rosids</taxon>
        <taxon>fabids</taxon>
        <taxon>Fabales</taxon>
        <taxon>Fabaceae</taxon>
        <taxon>Papilionoideae</taxon>
        <taxon>50 kb inversion clade</taxon>
        <taxon>NPAAA clade</taxon>
        <taxon>indigoferoid/millettioid clade</taxon>
        <taxon>Phaseoleae</taxon>
        <taxon>Clitoria</taxon>
    </lineage>
</organism>